<gene>
    <name evidence="2" type="ORF">PFISCL1PPCAC_20490</name>
    <name evidence="1" type="ORF">PFISCL1PPCAC_504</name>
</gene>
<proteinExistence type="predicted"/>
<dbReference type="EMBL" id="BTSY01000005">
    <property type="protein sequence ID" value="GMT29193.1"/>
    <property type="molecule type" value="Genomic_DNA"/>
</dbReference>
<dbReference type="AlphaFoldDB" id="A0AAV5USI7"/>
<comment type="caution">
    <text evidence="1">The sequence shown here is derived from an EMBL/GenBank/DDBJ whole genome shotgun (WGS) entry which is preliminary data.</text>
</comment>
<keyword evidence="3" id="KW-1185">Reference proteome</keyword>
<organism evidence="1 3">
    <name type="scientific">Pristionchus fissidentatus</name>
    <dbReference type="NCBI Taxonomy" id="1538716"/>
    <lineage>
        <taxon>Eukaryota</taxon>
        <taxon>Metazoa</taxon>
        <taxon>Ecdysozoa</taxon>
        <taxon>Nematoda</taxon>
        <taxon>Chromadorea</taxon>
        <taxon>Rhabditida</taxon>
        <taxon>Rhabditina</taxon>
        <taxon>Diplogasteromorpha</taxon>
        <taxon>Diplogasteroidea</taxon>
        <taxon>Neodiplogasteridae</taxon>
        <taxon>Pristionchus</taxon>
    </lineage>
</organism>
<sequence length="64" mass="7381">MTVDARIPLLCLHRQRSSPLTLKPFLLDDLKAHQVNRRVSPLEGSIFEPKFSLLLPLTIVRYIL</sequence>
<evidence type="ECO:0000313" key="3">
    <source>
        <dbReference type="Proteomes" id="UP001432322"/>
    </source>
</evidence>
<name>A0AAV5USI7_9BILA</name>
<accession>A0AAV5USI7</accession>
<dbReference type="Proteomes" id="UP001432322">
    <property type="component" value="Unassembled WGS sequence"/>
</dbReference>
<reference evidence="1" key="1">
    <citation type="submission" date="2023-10" db="EMBL/GenBank/DDBJ databases">
        <title>Genome assembly of Pristionchus species.</title>
        <authorList>
            <person name="Yoshida K."/>
            <person name="Sommer R.J."/>
        </authorList>
    </citation>
    <scope>NUCLEOTIDE SEQUENCE</scope>
    <source>
        <strain evidence="1">RS5133</strain>
    </source>
</reference>
<evidence type="ECO:0000313" key="2">
    <source>
        <dbReference type="EMBL" id="GMT29193.1"/>
    </source>
</evidence>
<evidence type="ECO:0000313" key="1">
    <source>
        <dbReference type="EMBL" id="GMT09207.1"/>
    </source>
</evidence>
<protein>
    <submittedName>
        <fullName evidence="1">Uncharacterized protein</fullName>
    </submittedName>
</protein>
<dbReference type="EMBL" id="BTSY01000001">
    <property type="protein sequence ID" value="GMT09207.1"/>
    <property type="molecule type" value="Genomic_DNA"/>
</dbReference>